<feature type="region of interest" description="Disordered" evidence="1">
    <location>
        <begin position="19"/>
        <end position="62"/>
    </location>
</feature>
<comment type="caution">
    <text evidence="2">The sequence shown here is derived from an EMBL/GenBank/DDBJ whole genome shotgun (WGS) entry which is preliminary data.</text>
</comment>
<dbReference type="AlphaFoldDB" id="A0A5B7GX70"/>
<protein>
    <submittedName>
        <fullName evidence="2">Uncharacterized protein</fullName>
    </submittedName>
</protein>
<evidence type="ECO:0000313" key="2">
    <source>
        <dbReference type="EMBL" id="MPC64971.1"/>
    </source>
</evidence>
<dbReference type="Proteomes" id="UP000324222">
    <property type="component" value="Unassembled WGS sequence"/>
</dbReference>
<organism evidence="2 3">
    <name type="scientific">Portunus trituberculatus</name>
    <name type="common">Swimming crab</name>
    <name type="synonym">Neptunus trituberculatus</name>
    <dbReference type="NCBI Taxonomy" id="210409"/>
    <lineage>
        <taxon>Eukaryota</taxon>
        <taxon>Metazoa</taxon>
        <taxon>Ecdysozoa</taxon>
        <taxon>Arthropoda</taxon>
        <taxon>Crustacea</taxon>
        <taxon>Multicrustacea</taxon>
        <taxon>Malacostraca</taxon>
        <taxon>Eumalacostraca</taxon>
        <taxon>Eucarida</taxon>
        <taxon>Decapoda</taxon>
        <taxon>Pleocyemata</taxon>
        <taxon>Brachyura</taxon>
        <taxon>Eubrachyura</taxon>
        <taxon>Portunoidea</taxon>
        <taxon>Portunidae</taxon>
        <taxon>Portuninae</taxon>
        <taxon>Portunus</taxon>
    </lineage>
</organism>
<reference evidence="2 3" key="1">
    <citation type="submission" date="2019-05" db="EMBL/GenBank/DDBJ databases">
        <title>Another draft genome of Portunus trituberculatus and its Hox gene families provides insights of decapod evolution.</title>
        <authorList>
            <person name="Jeong J.-H."/>
            <person name="Song I."/>
            <person name="Kim S."/>
            <person name="Choi T."/>
            <person name="Kim D."/>
            <person name="Ryu S."/>
            <person name="Kim W."/>
        </authorList>
    </citation>
    <scope>NUCLEOTIDE SEQUENCE [LARGE SCALE GENOMIC DNA]</scope>
    <source>
        <tissue evidence="2">Muscle</tissue>
    </source>
</reference>
<dbReference type="EMBL" id="VSRR010022778">
    <property type="protein sequence ID" value="MPC64971.1"/>
    <property type="molecule type" value="Genomic_DNA"/>
</dbReference>
<accession>A0A5B7GX70</accession>
<evidence type="ECO:0000256" key="1">
    <source>
        <dbReference type="SAM" id="MobiDB-lite"/>
    </source>
</evidence>
<feature type="compositionally biased region" description="Polar residues" evidence="1">
    <location>
        <begin position="51"/>
        <end position="62"/>
    </location>
</feature>
<name>A0A5B7GX70_PORTR</name>
<evidence type="ECO:0000313" key="3">
    <source>
        <dbReference type="Proteomes" id="UP000324222"/>
    </source>
</evidence>
<feature type="compositionally biased region" description="Low complexity" evidence="1">
    <location>
        <begin position="31"/>
        <end position="50"/>
    </location>
</feature>
<proteinExistence type="predicted"/>
<sequence>MERFEKPLSNAGRQCYSKLCLPPRQHPGNTSHLPTPVLSHHSSPSSPPQLTRQPSLTPPSSS</sequence>
<keyword evidence="3" id="KW-1185">Reference proteome</keyword>
<gene>
    <name evidence="2" type="ORF">E2C01_059094</name>
</gene>